<dbReference type="InterPro" id="IPR052344">
    <property type="entry name" value="Transposase-related"/>
</dbReference>
<dbReference type="EMBL" id="RXFT01000027">
    <property type="protein sequence ID" value="RUR71920.1"/>
    <property type="molecule type" value="Genomic_DNA"/>
</dbReference>
<dbReference type="Proteomes" id="UP000281118">
    <property type="component" value="Unassembled WGS sequence"/>
</dbReference>
<feature type="compositionally biased region" description="Basic and acidic residues" evidence="1">
    <location>
        <begin position="108"/>
        <end position="134"/>
    </location>
</feature>
<dbReference type="InterPro" id="IPR024463">
    <property type="entry name" value="Transposase_TnpC_homeodom"/>
</dbReference>
<comment type="caution">
    <text evidence="5">The sequence shown here is derived from an EMBL/GenBank/DDBJ whole genome shotgun (WGS) entry which is preliminary data.</text>
</comment>
<feature type="region of interest" description="Disordered" evidence="1">
    <location>
        <begin position="95"/>
        <end position="143"/>
    </location>
</feature>
<feature type="domain" description="Transposase IS66 zinc-finger binding" evidence="3">
    <location>
        <begin position="136"/>
        <end position="180"/>
    </location>
</feature>
<evidence type="ECO:0000259" key="4">
    <source>
        <dbReference type="Pfam" id="PF13007"/>
    </source>
</evidence>
<dbReference type="AlphaFoldDB" id="A0A3S0XF40"/>
<evidence type="ECO:0000259" key="3">
    <source>
        <dbReference type="Pfam" id="PF13005"/>
    </source>
</evidence>
<gene>
    <name evidence="5" type="ORF">EJP67_33225</name>
</gene>
<organism evidence="5 6">
    <name type="scientific">Variovorax guangxiensis</name>
    <dbReference type="NCBI Taxonomy" id="1775474"/>
    <lineage>
        <taxon>Bacteria</taxon>
        <taxon>Pseudomonadati</taxon>
        <taxon>Pseudomonadota</taxon>
        <taxon>Betaproteobacteria</taxon>
        <taxon>Burkholderiales</taxon>
        <taxon>Comamonadaceae</taxon>
        <taxon>Variovorax</taxon>
    </lineage>
</organism>
<reference evidence="5 6" key="1">
    <citation type="submission" date="2018-12" db="EMBL/GenBank/DDBJ databases">
        <title>The genome sequences of Variovorax guangxiensis DSM 27352.</title>
        <authorList>
            <person name="Gao J."/>
            <person name="Sun J."/>
        </authorList>
    </citation>
    <scope>NUCLEOTIDE SEQUENCE [LARGE SCALE GENOMIC DNA]</scope>
    <source>
        <strain evidence="5 6">DSM 27352</strain>
    </source>
</reference>
<sequence>MQQLHDLKDEDLQGLAPEAVAALVRQMLQRLRQQDSEIKLKDAKIEKITFELARLKRWKFGAKAEAMSAEQRRLFEETCAEDEADLLAQLEQLKAKAPDQDGAGDTDTPERKRQPRREKLPDDLRRVEHHHEPEDTTCPSTGCGKAMMRVGEDISERLDVIPAEFFVHRHIYGKWACRCCQCLVQEPAEPSIIDGGIPASGLVAHAMVSHFVDHLPYYRLESINARSGVHTPRSTLAQWSGRGGAALVPLYEAQWYFVLSASHLHVDETPVAMLDPGAGKTKRAYVWGYARGAFDPVPGVVYDFCPGRGSQYPLAFLGGDRDQPPWTGTLIRDEYAAYDRVVQAVLGRVAAGCLAHARRKYDELLRDGGRSAVATEALARIAAIYRIERELAVLTPEQRLLTQAVMVRANIGIDAMSAQQKVELADEIYAQQPNLLASILVLPRYGGDLLELEVPIHVLLVAFQAMKHCGHALPTISEDVQETCLQRPTVTMRFTEGVPPDLVEQMITKSCVNHPERYLLAFVYGYLGEHDLLRVRTDAENFLLLAALNPRGVRCLRRSTAAAQVTRVRPVKMG</sequence>
<evidence type="ECO:0000313" key="5">
    <source>
        <dbReference type="EMBL" id="RUR71920.1"/>
    </source>
</evidence>
<protein>
    <submittedName>
        <fullName evidence="5">IS66 family transposase</fullName>
    </submittedName>
</protein>
<feature type="domain" description="Transposase IS66 central" evidence="2">
    <location>
        <begin position="196"/>
        <end position="403"/>
    </location>
</feature>
<evidence type="ECO:0000256" key="1">
    <source>
        <dbReference type="SAM" id="MobiDB-lite"/>
    </source>
</evidence>
<evidence type="ECO:0000259" key="2">
    <source>
        <dbReference type="Pfam" id="PF03050"/>
    </source>
</evidence>
<dbReference type="NCBIfam" id="NF033517">
    <property type="entry name" value="transpos_IS66"/>
    <property type="match status" value="1"/>
</dbReference>
<dbReference type="Pfam" id="PF13007">
    <property type="entry name" value="LZ_Tnp_IS66"/>
    <property type="match status" value="1"/>
</dbReference>
<evidence type="ECO:0000313" key="6">
    <source>
        <dbReference type="Proteomes" id="UP000281118"/>
    </source>
</evidence>
<name>A0A3S0XF40_9BURK</name>
<proteinExistence type="predicted"/>
<dbReference type="Pfam" id="PF13005">
    <property type="entry name" value="zf-IS66"/>
    <property type="match status" value="1"/>
</dbReference>
<dbReference type="InterPro" id="IPR004291">
    <property type="entry name" value="Transposase_IS66_central"/>
</dbReference>
<accession>A0A3S0XF40</accession>
<dbReference type="RefSeq" id="WP_126025975.1">
    <property type="nucleotide sequence ID" value="NZ_RXFT01000027.1"/>
</dbReference>
<dbReference type="Pfam" id="PF03050">
    <property type="entry name" value="DDE_Tnp_IS66"/>
    <property type="match status" value="1"/>
</dbReference>
<dbReference type="InterPro" id="IPR024474">
    <property type="entry name" value="Znf_dom_IS66"/>
</dbReference>
<dbReference type="PANTHER" id="PTHR33678:SF1">
    <property type="entry name" value="BLL1576 PROTEIN"/>
    <property type="match status" value="1"/>
</dbReference>
<dbReference type="OrthoDB" id="9794514at2"/>
<feature type="domain" description="Transposase TnpC homeodomain" evidence="4">
    <location>
        <begin position="50"/>
        <end position="128"/>
    </location>
</feature>
<dbReference type="PANTHER" id="PTHR33678">
    <property type="entry name" value="BLL1576 PROTEIN"/>
    <property type="match status" value="1"/>
</dbReference>